<keyword evidence="2" id="KW-0479">Metal-binding</keyword>
<keyword evidence="1" id="KW-0645">Protease</keyword>
<dbReference type="CDD" id="cd08070">
    <property type="entry name" value="MPN_like"/>
    <property type="match status" value="1"/>
</dbReference>
<dbReference type="PANTHER" id="PTHR34858">
    <property type="entry name" value="CYSO-CYSTEINE PEPTIDASE"/>
    <property type="match status" value="1"/>
</dbReference>
<gene>
    <name evidence="7" type="ORF">EEL30_02295</name>
</gene>
<dbReference type="InterPro" id="IPR051929">
    <property type="entry name" value="VirAsm_ModProt"/>
</dbReference>
<organism evidence="7 8">
    <name type="scientific">Brevibacillus laterosporus</name>
    <name type="common">Bacillus laterosporus</name>
    <dbReference type="NCBI Taxonomy" id="1465"/>
    <lineage>
        <taxon>Bacteria</taxon>
        <taxon>Bacillati</taxon>
        <taxon>Bacillota</taxon>
        <taxon>Bacilli</taxon>
        <taxon>Bacillales</taxon>
        <taxon>Paenibacillaceae</taxon>
        <taxon>Brevibacillus</taxon>
    </lineage>
</organism>
<evidence type="ECO:0000313" key="7">
    <source>
        <dbReference type="EMBL" id="QDX91311.1"/>
    </source>
</evidence>
<keyword evidence="5" id="KW-0482">Metalloprotease</keyword>
<proteinExistence type="predicted"/>
<dbReference type="OrthoDB" id="9802958at2"/>
<dbReference type="EMBL" id="CP033464">
    <property type="protein sequence ID" value="QDX91311.1"/>
    <property type="molecule type" value="Genomic_DNA"/>
</dbReference>
<dbReference type="GO" id="GO:0006508">
    <property type="term" value="P:proteolysis"/>
    <property type="evidence" value="ECO:0007669"/>
    <property type="project" value="UniProtKB-KW"/>
</dbReference>
<dbReference type="Proteomes" id="UP000319432">
    <property type="component" value="Chromosome"/>
</dbReference>
<evidence type="ECO:0000259" key="6">
    <source>
        <dbReference type="Pfam" id="PF14464"/>
    </source>
</evidence>
<dbReference type="Pfam" id="PF14464">
    <property type="entry name" value="Prok-JAB"/>
    <property type="match status" value="1"/>
</dbReference>
<keyword evidence="3" id="KW-0378">Hydrolase</keyword>
<accession>A0A518V2T4</accession>
<dbReference type="InterPro" id="IPR028090">
    <property type="entry name" value="JAB_dom_prok"/>
</dbReference>
<sequence>MNQTLFGSPFAHVDQPIIISKTLVSQLIVVAQKQLPYEFTALLGGHKNIITSFYPATSEVASTDTFLLSPSTFFQVMNQIKEQQESWLGVLHTHPLSPAVPSSLDIHGWHYPDLCYWILSFASKKPDLALYQIRQGHAQKHSYQIS</sequence>
<keyword evidence="4" id="KW-0862">Zinc</keyword>
<reference evidence="7 8" key="1">
    <citation type="submission" date="2018-11" db="EMBL/GenBank/DDBJ databases">
        <title>Phylogenetic determinants of toxin gene distribution in genomes of Brevibacillus laterosporus.</title>
        <authorList>
            <person name="Glare T.R."/>
            <person name="Durrant A."/>
            <person name="Berry C."/>
            <person name="Palma L."/>
            <person name="Ormskirk M."/>
            <person name="Cox M.O."/>
        </authorList>
    </citation>
    <scope>NUCLEOTIDE SEQUENCE [LARGE SCALE GENOMIC DNA]</scope>
    <source>
        <strain evidence="7 8">1821L</strain>
    </source>
</reference>
<evidence type="ECO:0000256" key="1">
    <source>
        <dbReference type="ARBA" id="ARBA00022670"/>
    </source>
</evidence>
<evidence type="ECO:0000256" key="4">
    <source>
        <dbReference type="ARBA" id="ARBA00022833"/>
    </source>
</evidence>
<name>A0A518V2T4_BRELA</name>
<feature type="domain" description="JAB" evidence="6">
    <location>
        <begin position="22"/>
        <end position="121"/>
    </location>
</feature>
<dbReference type="SUPFAM" id="SSF102712">
    <property type="entry name" value="JAB1/MPN domain"/>
    <property type="match status" value="1"/>
</dbReference>
<evidence type="ECO:0000313" key="8">
    <source>
        <dbReference type="Proteomes" id="UP000319432"/>
    </source>
</evidence>
<dbReference type="PANTHER" id="PTHR34858:SF1">
    <property type="entry name" value="CYSO-CYSTEINE PEPTIDASE"/>
    <property type="match status" value="1"/>
</dbReference>
<evidence type="ECO:0000256" key="3">
    <source>
        <dbReference type="ARBA" id="ARBA00022801"/>
    </source>
</evidence>
<dbReference type="AlphaFoldDB" id="A0A518V2T4"/>
<protein>
    <submittedName>
        <fullName evidence="7">M67 family peptidase</fullName>
    </submittedName>
</protein>
<keyword evidence="8" id="KW-1185">Reference proteome</keyword>
<evidence type="ECO:0000256" key="5">
    <source>
        <dbReference type="ARBA" id="ARBA00023049"/>
    </source>
</evidence>
<dbReference type="GO" id="GO:0008235">
    <property type="term" value="F:metalloexopeptidase activity"/>
    <property type="evidence" value="ECO:0007669"/>
    <property type="project" value="TreeGrafter"/>
</dbReference>
<dbReference type="GO" id="GO:0008270">
    <property type="term" value="F:zinc ion binding"/>
    <property type="evidence" value="ECO:0007669"/>
    <property type="project" value="TreeGrafter"/>
</dbReference>
<evidence type="ECO:0000256" key="2">
    <source>
        <dbReference type="ARBA" id="ARBA00022723"/>
    </source>
</evidence>
<dbReference type="Gene3D" id="3.40.140.10">
    <property type="entry name" value="Cytidine Deaminase, domain 2"/>
    <property type="match status" value="1"/>
</dbReference>